<dbReference type="InterPro" id="IPR036388">
    <property type="entry name" value="WH-like_DNA-bd_sf"/>
</dbReference>
<dbReference type="GO" id="GO:0006352">
    <property type="term" value="P:DNA-templated transcription initiation"/>
    <property type="evidence" value="ECO:0007669"/>
    <property type="project" value="InterPro"/>
</dbReference>
<keyword evidence="4" id="KW-0804">Transcription</keyword>
<dbReference type="GO" id="GO:0016987">
    <property type="term" value="F:sigma factor activity"/>
    <property type="evidence" value="ECO:0007669"/>
    <property type="project" value="UniProtKB-KW"/>
</dbReference>
<reference evidence="7 8" key="1">
    <citation type="submission" date="2016-09" db="EMBL/GenBank/DDBJ databases">
        <title>Rhizobium sp. nov., a novel species isolated from the rice rhizosphere.</title>
        <authorList>
            <person name="Zhao J."/>
            <person name="Zhang X."/>
        </authorList>
    </citation>
    <scope>NUCLEOTIDE SEQUENCE [LARGE SCALE GENOMIC DNA]</scope>
    <source>
        <strain evidence="7 8">MH17</strain>
    </source>
</reference>
<evidence type="ECO:0000256" key="4">
    <source>
        <dbReference type="ARBA" id="ARBA00023163"/>
    </source>
</evidence>
<dbReference type="AlphaFoldDB" id="A0A1Q9AL94"/>
<evidence type="ECO:0000313" key="8">
    <source>
        <dbReference type="Proteomes" id="UP000186143"/>
    </source>
</evidence>
<feature type="domain" description="RNA polymerase sigma-70 region 2" evidence="5">
    <location>
        <begin position="32"/>
        <end position="95"/>
    </location>
</feature>
<dbReference type="GO" id="GO:0003677">
    <property type="term" value="F:DNA binding"/>
    <property type="evidence" value="ECO:0007669"/>
    <property type="project" value="InterPro"/>
</dbReference>
<dbReference type="InterPro" id="IPR013324">
    <property type="entry name" value="RNA_pol_sigma_r3/r4-like"/>
</dbReference>
<evidence type="ECO:0000313" key="7">
    <source>
        <dbReference type="EMBL" id="OLP56083.1"/>
    </source>
</evidence>
<dbReference type="SUPFAM" id="SSF88659">
    <property type="entry name" value="Sigma3 and sigma4 domains of RNA polymerase sigma factors"/>
    <property type="match status" value="1"/>
</dbReference>
<dbReference type="Gene3D" id="1.10.10.10">
    <property type="entry name" value="Winged helix-like DNA-binding domain superfamily/Winged helix DNA-binding domain"/>
    <property type="match status" value="1"/>
</dbReference>
<gene>
    <name evidence="7" type="ORF">BJF92_19930</name>
</gene>
<keyword evidence="3" id="KW-0731">Sigma factor</keyword>
<feature type="domain" description="RNA polymerase sigma factor 70 region 4 type 2" evidence="6">
    <location>
        <begin position="127"/>
        <end position="177"/>
    </location>
</feature>
<name>A0A1Q9AL94_9HYPH</name>
<dbReference type="SUPFAM" id="SSF88946">
    <property type="entry name" value="Sigma2 domain of RNA polymerase sigma factors"/>
    <property type="match status" value="1"/>
</dbReference>
<comment type="caution">
    <text evidence="7">The sequence shown here is derived from an EMBL/GenBank/DDBJ whole genome shotgun (WGS) entry which is preliminary data.</text>
</comment>
<comment type="similarity">
    <text evidence="1">Belongs to the sigma-70 factor family. ECF subfamily.</text>
</comment>
<dbReference type="RefSeq" id="WP_075634162.1">
    <property type="nucleotide sequence ID" value="NZ_MKIO01000024.1"/>
</dbReference>
<dbReference type="Pfam" id="PF04542">
    <property type="entry name" value="Sigma70_r2"/>
    <property type="match status" value="1"/>
</dbReference>
<dbReference type="PANTHER" id="PTHR43133:SF62">
    <property type="entry name" value="RNA POLYMERASE SIGMA FACTOR SIGZ"/>
    <property type="match status" value="1"/>
</dbReference>
<evidence type="ECO:0000259" key="6">
    <source>
        <dbReference type="Pfam" id="PF08281"/>
    </source>
</evidence>
<organism evidence="7 8">
    <name type="scientific">Xaviernesmea rhizosphaerae</name>
    <dbReference type="NCBI Taxonomy" id="1672749"/>
    <lineage>
        <taxon>Bacteria</taxon>
        <taxon>Pseudomonadati</taxon>
        <taxon>Pseudomonadota</taxon>
        <taxon>Alphaproteobacteria</taxon>
        <taxon>Hyphomicrobiales</taxon>
        <taxon>Rhizobiaceae</taxon>
        <taxon>Rhizobium/Agrobacterium group</taxon>
        <taxon>Xaviernesmea</taxon>
    </lineage>
</organism>
<dbReference type="EMBL" id="MKIO01000024">
    <property type="protein sequence ID" value="OLP56083.1"/>
    <property type="molecule type" value="Genomic_DNA"/>
</dbReference>
<dbReference type="InterPro" id="IPR039425">
    <property type="entry name" value="RNA_pol_sigma-70-like"/>
</dbReference>
<dbReference type="InterPro" id="IPR007627">
    <property type="entry name" value="RNA_pol_sigma70_r2"/>
</dbReference>
<protein>
    <submittedName>
        <fullName evidence="7">RNA polymerase subunit sigma</fullName>
    </submittedName>
</protein>
<dbReference type="Gene3D" id="1.10.1740.10">
    <property type="match status" value="1"/>
</dbReference>
<evidence type="ECO:0000256" key="3">
    <source>
        <dbReference type="ARBA" id="ARBA00023082"/>
    </source>
</evidence>
<dbReference type="PANTHER" id="PTHR43133">
    <property type="entry name" value="RNA POLYMERASE ECF-TYPE SIGMA FACTO"/>
    <property type="match status" value="1"/>
</dbReference>
<dbReference type="CDD" id="cd06171">
    <property type="entry name" value="Sigma70_r4"/>
    <property type="match status" value="1"/>
</dbReference>
<proteinExistence type="inferred from homology"/>
<dbReference type="NCBIfam" id="TIGR02937">
    <property type="entry name" value="sigma70-ECF"/>
    <property type="match status" value="1"/>
</dbReference>
<accession>A0A1Q9AL94</accession>
<sequence length="190" mass="21517">MDGDERRQFALLADAVAKNRDKAAFAQLFTFFAPRLKSFLMRQSMSAMEAEELVQEVMVVLWNKAHLYDPAKSSLSTWLFRIARNRRIDAARRKRAAKLDEHDMALQPTAPPAPDEVVDMTDREDVVQRVIKKLPQEQLHLVQLAFFLGRSHSEIATETGLPLGTVKSRLRLAFGKLRTLLGEQGIESAS</sequence>
<dbReference type="STRING" id="1672749.BJF92_19930"/>
<evidence type="ECO:0000259" key="5">
    <source>
        <dbReference type="Pfam" id="PF04542"/>
    </source>
</evidence>
<evidence type="ECO:0000256" key="1">
    <source>
        <dbReference type="ARBA" id="ARBA00010641"/>
    </source>
</evidence>
<dbReference type="OrthoDB" id="9784272at2"/>
<dbReference type="Proteomes" id="UP000186143">
    <property type="component" value="Unassembled WGS sequence"/>
</dbReference>
<dbReference type="InterPro" id="IPR013325">
    <property type="entry name" value="RNA_pol_sigma_r2"/>
</dbReference>
<dbReference type="InterPro" id="IPR013249">
    <property type="entry name" value="RNA_pol_sigma70_r4_t2"/>
</dbReference>
<keyword evidence="2" id="KW-0805">Transcription regulation</keyword>
<dbReference type="InterPro" id="IPR014284">
    <property type="entry name" value="RNA_pol_sigma-70_dom"/>
</dbReference>
<dbReference type="Pfam" id="PF08281">
    <property type="entry name" value="Sigma70_r4_2"/>
    <property type="match status" value="1"/>
</dbReference>
<evidence type="ECO:0000256" key="2">
    <source>
        <dbReference type="ARBA" id="ARBA00023015"/>
    </source>
</evidence>